<keyword evidence="2" id="KW-1185">Reference proteome</keyword>
<proteinExistence type="predicted"/>
<name>A0ACC1MRZ5_9APHY</name>
<dbReference type="Proteomes" id="UP001144978">
    <property type="component" value="Unassembled WGS sequence"/>
</dbReference>
<dbReference type="EMBL" id="JANSHE010005690">
    <property type="protein sequence ID" value="KAJ2969777.1"/>
    <property type="molecule type" value="Genomic_DNA"/>
</dbReference>
<sequence>MARNSISRESSEGSGGEWVTVVSKFHFVDLAGSERLKRTAAAGERIKEGISINSGLLALGNVISALGDPARAKSHTASYIPYRDSKLTRLLQDSLGGNAHTLMIACVSPAEWNANETINTLKYANRARNIKNHAVVNEKEEGWDDVEWLQGMVTRLRKELKSIKEGGGASTALITSSSDQSEAAPKRVREPCGDVGNIPVSGQPTFRAASHGVSFLIYPRHIAVQRPRRPETKGNCDTLGRYLSPFTSFTTSTLPQP</sequence>
<comment type="caution">
    <text evidence="1">The sequence shown here is derived from an EMBL/GenBank/DDBJ whole genome shotgun (WGS) entry which is preliminary data.</text>
</comment>
<evidence type="ECO:0000313" key="1">
    <source>
        <dbReference type="EMBL" id="KAJ2969777.1"/>
    </source>
</evidence>
<accession>A0ACC1MRZ5</accession>
<reference evidence="1" key="1">
    <citation type="submission" date="2022-08" db="EMBL/GenBank/DDBJ databases">
        <title>Genome Sequence of Pycnoporus sanguineus.</title>
        <authorList>
            <person name="Buettner E."/>
        </authorList>
    </citation>
    <scope>NUCLEOTIDE SEQUENCE</scope>
    <source>
        <strain evidence="1">CG-C14</strain>
    </source>
</reference>
<organism evidence="1 2">
    <name type="scientific">Trametes sanguinea</name>
    <dbReference type="NCBI Taxonomy" id="158606"/>
    <lineage>
        <taxon>Eukaryota</taxon>
        <taxon>Fungi</taxon>
        <taxon>Dikarya</taxon>
        <taxon>Basidiomycota</taxon>
        <taxon>Agaricomycotina</taxon>
        <taxon>Agaricomycetes</taxon>
        <taxon>Polyporales</taxon>
        <taxon>Polyporaceae</taxon>
        <taxon>Trametes</taxon>
    </lineage>
</organism>
<protein>
    <submittedName>
        <fullName evidence="1">Uncharacterized protein</fullName>
    </submittedName>
</protein>
<evidence type="ECO:0000313" key="2">
    <source>
        <dbReference type="Proteomes" id="UP001144978"/>
    </source>
</evidence>
<gene>
    <name evidence="1" type="ORF">NUW54_g12882</name>
</gene>